<dbReference type="EMBL" id="RWGY01000004">
    <property type="protein sequence ID" value="TVU47679.1"/>
    <property type="molecule type" value="Genomic_DNA"/>
</dbReference>
<dbReference type="Gramene" id="TVU47679">
    <property type="protein sequence ID" value="TVU47679"/>
    <property type="gene ID" value="EJB05_07285"/>
</dbReference>
<gene>
    <name evidence="2" type="ORF">EJB05_07285</name>
</gene>
<name>A0A5J9WHB8_9POAL</name>
<keyword evidence="3" id="KW-1185">Reference proteome</keyword>
<reference evidence="2 3" key="1">
    <citation type="journal article" date="2019" name="Sci. Rep.">
        <title>A high-quality genome of Eragrostis curvula grass provides insights into Poaceae evolution and supports new strategies to enhance forage quality.</title>
        <authorList>
            <person name="Carballo J."/>
            <person name="Santos B.A.C.M."/>
            <person name="Zappacosta D."/>
            <person name="Garbus I."/>
            <person name="Selva J.P."/>
            <person name="Gallo C.A."/>
            <person name="Diaz A."/>
            <person name="Albertini E."/>
            <person name="Caccamo M."/>
            <person name="Echenique V."/>
        </authorList>
    </citation>
    <scope>NUCLEOTIDE SEQUENCE [LARGE SCALE GENOMIC DNA]</scope>
    <source>
        <strain evidence="3">cv. Victoria</strain>
        <tissue evidence="2">Leaf</tissue>
    </source>
</reference>
<proteinExistence type="predicted"/>
<protein>
    <submittedName>
        <fullName evidence="2">Uncharacterized protein</fullName>
    </submittedName>
</protein>
<evidence type="ECO:0000313" key="2">
    <source>
        <dbReference type="EMBL" id="TVU47679.1"/>
    </source>
</evidence>
<feature type="compositionally biased region" description="Low complexity" evidence="1">
    <location>
        <begin position="1"/>
        <end position="14"/>
    </location>
</feature>
<comment type="caution">
    <text evidence="2">The sequence shown here is derived from an EMBL/GenBank/DDBJ whole genome shotgun (WGS) entry which is preliminary data.</text>
</comment>
<accession>A0A5J9WHB8</accession>
<evidence type="ECO:0000256" key="1">
    <source>
        <dbReference type="SAM" id="MobiDB-lite"/>
    </source>
</evidence>
<sequence length="113" mass="12019">MPIPPLSSSSTASMPDPPPPPRSVTSATDPWFAAMIQCPHQSTELKQGTTPAEKKSLACYGAWHPSGVLIPGVYLRSSPNANSADIEFSLQLDVKDATGVAYQAFDGTPCMLW</sequence>
<evidence type="ECO:0000313" key="3">
    <source>
        <dbReference type="Proteomes" id="UP000324897"/>
    </source>
</evidence>
<organism evidence="2 3">
    <name type="scientific">Eragrostis curvula</name>
    <name type="common">weeping love grass</name>
    <dbReference type="NCBI Taxonomy" id="38414"/>
    <lineage>
        <taxon>Eukaryota</taxon>
        <taxon>Viridiplantae</taxon>
        <taxon>Streptophyta</taxon>
        <taxon>Embryophyta</taxon>
        <taxon>Tracheophyta</taxon>
        <taxon>Spermatophyta</taxon>
        <taxon>Magnoliopsida</taxon>
        <taxon>Liliopsida</taxon>
        <taxon>Poales</taxon>
        <taxon>Poaceae</taxon>
        <taxon>PACMAD clade</taxon>
        <taxon>Chloridoideae</taxon>
        <taxon>Eragrostideae</taxon>
        <taxon>Eragrostidinae</taxon>
        <taxon>Eragrostis</taxon>
    </lineage>
</organism>
<feature type="non-terminal residue" evidence="2">
    <location>
        <position position="1"/>
    </location>
</feature>
<feature type="region of interest" description="Disordered" evidence="1">
    <location>
        <begin position="1"/>
        <end position="27"/>
    </location>
</feature>
<dbReference type="AlphaFoldDB" id="A0A5J9WHB8"/>
<dbReference type="Proteomes" id="UP000324897">
    <property type="component" value="Chromosome 5"/>
</dbReference>